<keyword evidence="3" id="KW-0456">Lyase</keyword>
<dbReference type="GO" id="GO:0008836">
    <property type="term" value="F:diaminopimelate decarboxylase activity"/>
    <property type="evidence" value="ECO:0007669"/>
    <property type="project" value="UniProtKB-EC"/>
</dbReference>
<dbReference type="AlphaFoldDB" id="A0A7W5DYS1"/>
<dbReference type="EMBL" id="JACHXU010000005">
    <property type="protein sequence ID" value="MBB3206117.1"/>
    <property type="molecule type" value="Genomic_DNA"/>
</dbReference>
<feature type="compositionally biased region" description="Polar residues" evidence="1">
    <location>
        <begin position="16"/>
        <end position="27"/>
    </location>
</feature>
<dbReference type="InterPro" id="IPR038732">
    <property type="entry name" value="HpyO/CreE_NAD-binding"/>
</dbReference>
<dbReference type="InterPro" id="IPR052189">
    <property type="entry name" value="L-asp_N-monooxygenase_NS-form"/>
</dbReference>
<comment type="caution">
    <text evidence="3">The sequence shown here is derived from an EMBL/GenBank/DDBJ whole genome shotgun (WGS) entry which is preliminary data.</text>
</comment>
<evidence type="ECO:0000313" key="4">
    <source>
        <dbReference type="Proteomes" id="UP000536179"/>
    </source>
</evidence>
<dbReference type="PANTHER" id="PTHR40254">
    <property type="entry name" value="BLR0577 PROTEIN"/>
    <property type="match status" value="1"/>
</dbReference>
<proteinExistence type="predicted"/>
<dbReference type="Pfam" id="PF13454">
    <property type="entry name" value="NAD_binding_9"/>
    <property type="match status" value="1"/>
</dbReference>
<keyword evidence="4" id="KW-1185">Reference proteome</keyword>
<dbReference type="InterPro" id="IPR036188">
    <property type="entry name" value="FAD/NAD-bd_sf"/>
</dbReference>
<dbReference type="SUPFAM" id="SSF51905">
    <property type="entry name" value="FAD/NAD(P)-binding domain"/>
    <property type="match status" value="1"/>
</dbReference>
<sequence length="602" mass="66679">MIDTEIEPSRHDDVETNTPDTRFATPNAQPAASESEPPPQLAASSPLGREYRIGIVGCGPRGLYCLQSLADELQNCESLPPLAIVIFEPSDFPGAGNVYDPRQPRFLKMNFAAKHIDAWPRYDERCRRRLNLVDWLNHDGGCNTDPNSFVSRAAVGQYLHHCYQHVTKQLEQIANVSVLQEEVTSIGQLTEAWQVRTDRTLFNFDELLLTVGHGRWPEPPEKCVCETSAFIPTFPVSENLTQERIPSKCDVAIRGFGLTWIDATLALTEGREGEFHQSGQDWTYHPSGHEPACVYPFSRTGRPMLAKPDESLFNQPAELDDIWASGREAIEAIARPITAQTLSYELWPIITDTAASAINCSTDSSATTSETVQAWFKNWCDATMDADESLRAMKRSYNVATGHAKPDIAWALGAAWRNLYPALVQSVSYGGLASDPWPKFRNIASEMERIAFGPPAENVGKMLALIEQGIVNLQFISGSIEQKPSGSEELLFLKNAVKTHTVDRCIDAVLRSPKECTTLGPFQSLVDEKAVEHLPGAETLHIDNQGRPVKRIGNTPDGIAIIGRATEGCVLGNDTLSRTLHDHPQRWAAFVVKRIQNAEILK</sequence>
<evidence type="ECO:0000259" key="2">
    <source>
        <dbReference type="Pfam" id="PF13454"/>
    </source>
</evidence>
<evidence type="ECO:0000256" key="1">
    <source>
        <dbReference type="SAM" id="MobiDB-lite"/>
    </source>
</evidence>
<dbReference type="PANTHER" id="PTHR40254:SF1">
    <property type="entry name" value="BLR0577 PROTEIN"/>
    <property type="match status" value="1"/>
</dbReference>
<name>A0A7W5DYS1_9BACT</name>
<reference evidence="3 4" key="1">
    <citation type="submission" date="2020-08" db="EMBL/GenBank/DDBJ databases">
        <title>Genomic Encyclopedia of Type Strains, Phase III (KMG-III): the genomes of soil and plant-associated and newly described type strains.</title>
        <authorList>
            <person name="Whitman W."/>
        </authorList>
    </citation>
    <scope>NUCLEOTIDE SEQUENCE [LARGE SCALE GENOMIC DNA]</scope>
    <source>
        <strain evidence="3 4">CECT 8075</strain>
    </source>
</reference>
<gene>
    <name evidence="3" type="ORF">FHS27_001925</name>
</gene>
<feature type="domain" description="FAD-dependent urate hydroxylase HpyO/Asp monooxygenase CreE-like FAD/NAD(P)-binding" evidence="2">
    <location>
        <begin position="55"/>
        <end position="213"/>
    </location>
</feature>
<accession>A0A7W5DYS1</accession>
<evidence type="ECO:0000313" key="3">
    <source>
        <dbReference type="EMBL" id="MBB3206117.1"/>
    </source>
</evidence>
<feature type="region of interest" description="Disordered" evidence="1">
    <location>
        <begin position="1"/>
        <end position="45"/>
    </location>
</feature>
<dbReference type="Proteomes" id="UP000536179">
    <property type="component" value="Unassembled WGS sequence"/>
</dbReference>
<protein>
    <submittedName>
        <fullName evidence="3">Diaminopimelate decarboxylase</fullName>
        <ecNumber evidence="3">4.1.1.20</ecNumber>
    </submittedName>
</protein>
<dbReference type="EC" id="4.1.1.20" evidence="3"/>
<organism evidence="3 4">
    <name type="scientific">Aporhodopirellula rubra</name>
    <dbReference type="NCBI Taxonomy" id="980271"/>
    <lineage>
        <taxon>Bacteria</taxon>
        <taxon>Pseudomonadati</taxon>
        <taxon>Planctomycetota</taxon>
        <taxon>Planctomycetia</taxon>
        <taxon>Pirellulales</taxon>
        <taxon>Pirellulaceae</taxon>
        <taxon>Aporhodopirellula</taxon>
    </lineage>
</organism>
<feature type="compositionally biased region" description="Low complexity" evidence="1">
    <location>
        <begin position="28"/>
        <end position="45"/>
    </location>
</feature>
<dbReference type="RefSeq" id="WP_246419332.1">
    <property type="nucleotide sequence ID" value="NZ_JACHXU010000005.1"/>
</dbReference>